<dbReference type="InterPro" id="IPR019424">
    <property type="entry name" value="7TM_GPCR_Srsx"/>
</dbReference>
<dbReference type="SUPFAM" id="SSF81321">
    <property type="entry name" value="Family A G protein-coupled receptor-like"/>
    <property type="match status" value="1"/>
</dbReference>
<keyword evidence="4 5" id="KW-0472">Membrane</keyword>
<feature type="transmembrane region" description="Helical" evidence="5">
    <location>
        <begin position="65"/>
        <end position="89"/>
    </location>
</feature>
<feature type="domain" description="G-protein coupled receptors family 1 profile" evidence="6">
    <location>
        <begin position="45"/>
        <end position="292"/>
    </location>
</feature>
<dbReference type="PANTHER" id="PTHR23360">
    <property type="entry name" value="G-PROTEIN COUPLED RECEPTORS FAMILY 1 PROFILE DOMAIN-CONTAINING PROTEIN-RELATED"/>
    <property type="match status" value="1"/>
</dbReference>
<keyword evidence="2 5" id="KW-0812">Transmembrane</keyword>
<dbReference type="SMART" id="SM01381">
    <property type="entry name" value="7TM_GPCR_Srsx"/>
    <property type="match status" value="1"/>
</dbReference>
<feature type="transmembrane region" description="Helical" evidence="5">
    <location>
        <begin position="189"/>
        <end position="212"/>
    </location>
</feature>
<evidence type="ECO:0000313" key="7">
    <source>
        <dbReference type="Proteomes" id="UP000887574"/>
    </source>
</evidence>
<dbReference type="Gene3D" id="1.20.1070.10">
    <property type="entry name" value="Rhodopsin 7-helix transmembrane proteins"/>
    <property type="match status" value="1"/>
</dbReference>
<proteinExistence type="predicted"/>
<keyword evidence="7" id="KW-1185">Reference proteome</keyword>
<feature type="transmembrane region" description="Helical" evidence="5">
    <location>
        <begin position="101"/>
        <end position="121"/>
    </location>
</feature>
<evidence type="ECO:0000256" key="1">
    <source>
        <dbReference type="ARBA" id="ARBA00004370"/>
    </source>
</evidence>
<evidence type="ECO:0000313" key="8">
    <source>
        <dbReference type="WBParaSite" id="jg17042"/>
    </source>
</evidence>
<feature type="transmembrane region" description="Helical" evidence="5">
    <location>
        <begin position="142"/>
        <end position="169"/>
    </location>
</feature>
<dbReference type="InterPro" id="IPR047130">
    <property type="entry name" value="7TM_GPCR_Srsx_nematod"/>
</dbReference>
<feature type="transmembrane region" description="Helical" evidence="5">
    <location>
        <begin position="233"/>
        <end position="252"/>
    </location>
</feature>
<feature type="transmembrane region" description="Helical" evidence="5">
    <location>
        <begin position="272"/>
        <end position="294"/>
    </location>
</feature>
<dbReference type="PANTHER" id="PTHR23360:SF5">
    <property type="entry name" value="G-PROTEIN COUPLED RECEPTORS FAMILY 1 PROFILE DOMAIN-CONTAINING PROTEIN"/>
    <property type="match status" value="1"/>
</dbReference>
<evidence type="ECO:0000256" key="2">
    <source>
        <dbReference type="ARBA" id="ARBA00022692"/>
    </source>
</evidence>
<name>A0A915D873_9BILA</name>
<evidence type="ECO:0000256" key="3">
    <source>
        <dbReference type="ARBA" id="ARBA00022989"/>
    </source>
</evidence>
<dbReference type="Pfam" id="PF10320">
    <property type="entry name" value="7TM_GPCR_Srsx"/>
    <property type="match status" value="1"/>
</dbReference>
<dbReference type="PROSITE" id="PS50262">
    <property type="entry name" value="G_PROTEIN_RECEP_F1_2"/>
    <property type="match status" value="1"/>
</dbReference>
<comment type="subcellular location">
    <subcellularLocation>
        <location evidence="1">Membrane</location>
    </subcellularLocation>
</comment>
<dbReference type="CDD" id="cd00637">
    <property type="entry name" value="7tm_classA_rhodopsin-like"/>
    <property type="match status" value="1"/>
</dbReference>
<sequence>MDNKEEAYMHYTIQLNDLVRDAGFMPALAIVSGGKALIGVLGIALNLSLVFVTARNRYLHGPCNLLMALNAFCLAIFELSFLVSFYISVSGTNLVSLITCFYWLAVPSFMKYFTLCMMLVIGIDRLICISLNRWHTHQFYSAYFVIMIALCAFVGFYTMFISYKVAVFIPDTEVTCTVSDLSQQSAGDTVFMIALILNFAAVVCYIIFAAILKLVIKHNSTPDVKYTRTIFKSLMIIMIVDFIGWGSNSLYQKYFLVWFQKTGLSPIEKHCIIVVYGYLFSLATLADVPVLYCCSKEYRRAYQQEFRCLTVTKTKTKTLEIKNKTQEIPICAFSANRS</sequence>
<protein>
    <submittedName>
        <fullName evidence="8">G-protein coupled receptors family 1 profile domain-containing protein</fullName>
    </submittedName>
</protein>
<evidence type="ECO:0000256" key="4">
    <source>
        <dbReference type="ARBA" id="ARBA00023136"/>
    </source>
</evidence>
<dbReference type="InterPro" id="IPR000276">
    <property type="entry name" value="GPCR_Rhodpsn"/>
</dbReference>
<evidence type="ECO:0000256" key="5">
    <source>
        <dbReference type="SAM" id="Phobius"/>
    </source>
</evidence>
<accession>A0A915D873</accession>
<dbReference type="AlphaFoldDB" id="A0A915D873"/>
<reference evidence="8" key="1">
    <citation type="submission" date="2022-11" db="UniProtKB">
        <authorList>
            <consortium name="WormBaseParasite"/>
        </authorList>
    </citation>
    <scope>IDENTIFICATION</scope>
</reference>
<evidence type="ECO:0000259" key="6">
    <source>
        <dbReference type="PROSITE" id="PS50262"/>
    </source>
</evidence>
<dbReference type="InterPro" id="IPR017452">
    <property type="entry name" value="GPCR_Rhodpsn_7TM"/>
</dbReference>
<dbReference type="GO" id="GO:0016020">
    <property type="term" value="C:membrane"/>
    <property type="evidence" value="ECO:0007669"/>
    <property type="project" value="UniProtKB-SubCell"/>
</dbReference>
<organism evidence="7 8">
    <name type="scientific">Ditylenchus dipsaci</name>
    <dbReference type="NCBI Taxonomy" id="166011"/>
    <lineage>
        <taxon>Eukaryota</taxon>
        <taxon>Metazoa</taxon>
        <taxon>Ecdysozoa</taxon>
        <taxon>Nematoda</taxon>
        <taxon>Chromadorea</taxon>
        <taxon>Rhabditida</taxon>
        <taxon>Tylenchina</taxon>
        <taxon>Tylenchomorpha</taxon>
        <taxon>Sphaerularioidea</taxon>
        <taxon>Anguinidae</taxon>
        <taxon>Anguininae</taxon>
        <taxon>Ditylenchus</taxon>
    </lineage>
</organism>
<dbReference type="WBParaSite" id="jg17042">
    <property type="protein sequence ID" value="jg17042"/>
    <property type="gene ID" value="jg17042"/>
</dbReference>
<keyword evidence="3 5" id="KW-1133">Transmembrane helix</keyword>
<feature type="transmembrane region" description="Helical" evidence="5">
    <location>
        <begin position="27"/>
        <end position="53"/>
    </location>
</feature>
<dbReference type="GO" id="GO:0004930">
    <property type="term" value="F:G protein-coupled receptor activity"/>
    <property type="evidence" value="ECO:0007669"/>
    <property type="project" value="InterPro"/>
</dbReference>
<dbReference type="Proteomes" id="UP000887574">
    <property type="component" value="Unplaced"/>
</dbReference>